<comment type="caution">
    <text evidence="2">The sequence shown here is derived from an EMBL/GenBank/DDBJ whole genome shotgun (WGS) entry which is preliminary data.</text>
</comment>
<dbReference type="InterPro" id="IPR014562">
    <property type="entry name" value="UCP030959_TPR_rpt-cont"/>
</dbReference>
<evidence type="ECO:0000313" key="2">
    <source>
        <dbReference type="EMBL" id="GAA5097171.1"/>
    </source>
</evidence>
<proteinExistence type="predicted"/>
<dbReference type="Proteomes" id="UP001500631">
    <property type="component" value="Unassembled WGS sequence"/>
</dbReference>
<dbReference type="InterPro" id="IPR011990">
    <property type="entry name" value="TPR-like_helical_dom_sf"/>
</dbReference>
<gene>
    <name evidence="2" type="ORF">GCM10023338_08360</name>
</gene>
<dbReference type="EMBL" id="BAABKE010000002">
    <property type="protein sequence ID" value="GAA5097171.1"/>
    <property type="molecule type" value="Genomic_DNA"/>
</dbReference>
<name>A0ABP9MJ00_9GAMM</name>
<keyword evidence="1" id="KW-1133">Transmembrane helix</keyword>
<dbReference type="Gene3D" id="1.25.40.10">
    <property type="entry name" value="Tetratricopeptide repeat domain"/>
    <property type="match status" value="1"/>
</dbReference>
<sequence length="247" mass="28263">MPYFLSILITLICIIHIMKTGQERYWVLIVIIAPMLGPIAYFIVVTLPSLMDSRRGHQINKNIKGLVNPNADIKAAENEVRTAPTFMNQKYLADAYFAAQRYQDALTVYQKIQVGLYANDPELLLQIAKCHFFLNQPQITIQTLDTLRAKNPDYDSSEGHLFYAKALAAQGNTQRALEEFDALVVYYRGYEAKVSYIEALIQLNEIDKARELALLLSAEIDSIPKHVKDLNSDCLKRLKKILNHHHW</sequence>
<keyword evidence="1" id="KW-0812">Transmembrane</keyword>
<keyword evidence="1" id="KW-0472">Membrane</keyword>
<evidence type="ECO:0000313" key="3">
    <source>
        <dbReference type="Proteomes" id="UP001500631"/>
    </source>
</evidence>
<feature type="transmembrane region" description="Helical" evidence="1">
    <location>
        <begin position="29"/>
        <end position="51"/>
    </location>
</feature>
<dbReference type="PIRSF" id="PIRSF030959">
    <property type="entry name" value="UCP030959"/>
    <property type="match status" value="1"/>
</dbReference>
<accession>A0ABP9MJ00</accession>
<organism evidence="2 3">
    <name type="scientific">Wohlfahrtiimonas larvae</name>
    <dbReference type="NCBI Taxonomy" id="1157986"/>
    <lineage>
        <taxon>Bacteria</taxon>
        <taxon>Pseudomonadati</taxon>
        <taxon>Pseudomonadota</taxon>
        <taxon>Gammaproteobacteria</taxon>
        <taxon>Cardiobacteriales</taxon>
        <taxon>Ignatzschineriaceae</taxon>
        <taxon>Wohlfahrtiimonas</taxon>
    </lineage>
</organism>
<protein>
    <submittedName>
        <fullName evidence="2">Tetratricopeptide repeat protein</fullName>
    </submittedName>
</protein>
<dbReference type="RefSeq" id="WP_077924936.1">
    <property type="nucleotide sequence ID" value="NZ_BAABKE010000002.1"/>
</dbReference>
<dbReference type="Pfam" id="PF13432">
    <property type="entry name" value="TPR_16"/>
    <property type="match status" value="1"/>
</dbReference>
<reference evidence="3" key="1">
    <citation type="journal article" date="2019" name="Int. J. Syst. Evol. Microbiol.">
        <title>The Global Catalogue of Microorganisms (GCM) 10K type strain sequencing project: providing services to taxonomists for standard genome sequencing and annotation.</title>
        <authorList>
            <consortium name="The Broad Institute Genomics Platform"/>
            <consortium name="The Broad Institute Genome Sequencing Center for Infectious Disease"/>
            <person name="Wu L."/>
            <person name="Ma J."/>
        </authorList>
    </citation>
    <scope>NUCLEOTIDE SEQUENCE [LARGE SCALE GENOMIC DNA]</scope>
    <source>
        <strain evidence="3">JCM 18424</strain>
    </source>
</reference>
<dbReference type="SUPFAM" id="SSF48452">
    <property type="entry name" value="TPR-like"/>
    <property type="match status" value="1"/>
</dbReference>
<keyword evidence="3" id="KW-1185">Reference proteome</keyword>
<evidence type="ECO:0000256" key="1">
    <source>
        <dbReference type="SAM" id="Phobius"/>
    </source>
</evidence>